<dbReference type="Proteomes" id="UP000009282">
    <property type="component" value="Chromosome"/>
</dbReference>
<dbReference type="eggNOG" id="COG2303">
    <property type="taxonomic scope" value="Bacteria"/>
</dbReference>
<dbReference type="KEGG" id="gni:GNIT_3403"/>
<name>G4QN78_GLANF</name>
<reference evidence="7 8" key="1">
    <citation type="journal article" date="2011" name="J. Bacteriol.">
        <title>Complete genome sequence of seawater bacterium Glaciecola nitratireducens FR1064T.</title>
        <authorList>
            <person name="Bian F."/>
            <person name="Qin Q.L."/>
            <person name="Xie B.B."/>
            <person name="Shu Y.L."/>
            <person name="Zhang X.Y."/>
            <person name="Yu Y."/>
            <person name="Chen B."/>
            <person name="Chen X.L."/>
            <person name="Zhou B.C."/>
            <person name="Zhang Y.Z."/>
        </authorList>
    </citation>
    <scope>NUCLEOTIDE SEQUENCE [LARGE SCALE GENOMIC DNA]</scope>
    <source>
        <strain evidence="8">JCM 12485 / KCTC 12276 / FR1064</strain>
    </source>
</reference>
<dbReference type="GO" id="GO:0050660">
    <property type="term" value="F:flavin adenine dinucleotide binding"/>
    <property type="evidence" value="ECO:0007669"/>
    <property type="project" value="InterPro"/>
</dbReference>
<gene>
    <name evidence="7" type="ordered locus">GNIT_3403</name>
</gene>
<protein>
    <submittedName>
        <fullName evidence="7">GMC family oxidoreductase</fullName>
    </submittedName>
</protein>
<evidence type="ECO:0000313" key="7">
    <source>
        <dbReference type="EMBL" id="AEP31497.1"/>
    </source>
</evidence>
<sequence>MNFDYIIIGAGSAGCVLANRLTESTQNNVCVLEAGSDNNSFLVNTPGAFAAFMFLKKYNWSFNAEVKSDIRKGEPMFIPRGRGLGGSSATNAMLYIRGQADDYNHWAALGNEGWSFDEMLPYFKKSENNEDLSDELHGKGGPLNVSTRPVNYEISKRFIEAGQQAGFKYTDDFNGADQEGVGYYQCTIKGGQRCSAARAYLTPVMSRPNLDVKTSARVKRIIIKDSKAVGVEVEISGNTQTIMANKEVILSAGAIQSPQILMLSGIGDKAELEKHNITVAKHLPGVGKNLQEHVDSCILVRSKKRDGFTSSPMSMLKMLPDTLEYMFKKKGKLANSMLEAGAFLKSSDELTRPDIQLHMVPLLYDDNGRDIKLMGGHGYSCHICVLRPESRGSIQLKSDSYLDDPIIDFNFLSDEHGKDRKVMIDGMRQVRKIMAAPAFDDYRIDEMHPGFENESDESILAKAKERLGLVYHPVGTCKMGHDELAVVDTALRVHGIEALRVIDASVMPTLTSGNTNAPTIAIAEKVADMILAG</sequence>
<feature type="domain" description="Glucose-methanol-choline oxidoreductase N-terminal" evidence="6">
    <location>
        <begin position="253"/>
        <end position="267"/>
    </location>
</feature>
<proteinExistence type="inferred from homology"/>
<evidence type="ECO:0000313" key="8">
    <source>
        <dbReference type="Proteomes" id="UP000009282"/>
    </source>
</evidence>
<evidence type="ECO:0000259" key="6">
    <source>
        <dbReference type="PROSITE" id="PS00624"/>
    </source>
</evidence>
<dbReference type="PIRSF" id="PIRSF000137">
    <property type="entry name" value="Alcohol_oxidase"/>
    <property type="match status" value="1"/>
</dbReference>
<dbReference type="OrthoDB" id="9785276at2"/>
<comment type="cofactor">
    <cofactor evidence="1 5">
        <name>FAD</name>
        <dbReference type="ChEBI" id="CHEBI:57692"/>
    </cofactor>
</comment>
<dbReference type="SUPFAM" id="SSF51905">
    <property type="entry name" value="FAD/NAD(P)-binding domain"/>
    <property type="match status" value="1"/>
</dbReference>
<dbReference type="Gene3D" id="3.50.50.60">
    <property type="entry name" value="FAD/NAD(P)-binding domain"/>
    <property type="match status" value="1"/>
</dbReference>
<dbReference type="InterPro" id="IPR036188">
    <property type="entry name" value="FAD/NAD-bd_sf"/>
</dbReference>
<dbReference type="PANTHER" id="PTHR11552:SF147">
    <property type="entry name" value="CHOLINE DEHYDROGENASE, MITOCHONDRIAL"/>
    <property type="match status" value="1"/>
</dbReference>
<dbReference type="Pfam" id="PF05199">
    <property type="entry name" value="GMC_oxred_C"/>
    <property type="match status" value="1"/>
</dbReference>
<organism evidence="7 8">
    <name type="scientific">Glaciecola nitratireducens (strain JCM 12485 / KCTC 12276 / FR1064)</name>
    <dbReference type="NCBI Taxonomy" id="1085623"/>
    <lineage>
        <taxon>Bacteria</taxon>
        <taxon>Pseudomonadati</taxon>
        <taxon>Pseudomonadota</taxon>
        <taxon>Gammaproteobacteria</taxon>
        <taxon>Alteromonadales</taxon>
        <taxon>Alteromonadaceae</taxon>
        <taxon>Brumicola</taxon>
    </lineage>
</organism>
<evidence type="ECO:0000256" key="3">
    <source>
        <dbReference type="ARBA" id="ARBA00022630"/>
    </source>
</evidence>
<evidence type="ECO:0000256" key="5">
    <source>
        <dbReference type="PIRSR" id="PIRSR000137-2"/>
    </source>
</evidence>
<feature type="binding site" evidence="5">
    <location>
        <position position="218"/>
    </location>
    <ligand>
        <name>FAD</name>
        <dbReference type="ChEBI" id="CHEBI:57692"/>
    </ligand>
</feature>
<dbReference type="HOGENOM" id="CLU_002865_7_1_6"/>
<accession>G4QN78</accession>
<evidence type="ECO:0000256" key="4">
    <source>
        <dbReference type="ARBA" id="ARBA00022827"/>
    </source>
</evidence>
<dbReference type="AlphaFoldDB" id="G4QN78"/>
<dbReference type="Pfam" id="PF00732">
    <property type="entry name" value="GMC_oxred_N"/>
    <property type="match status" value="1"/>
</dbReference>
<comment type="similarity">
    <text evidence="2">Belongs to the GMC oxidoreductase family.</text>
</comment>
<dbReference type="STRING" id="1085623.GNIT_3403"/>
<evidence type="ECO:0000256" key="1">
    <source>
        <dbReference type="ARBA" id="ARBA00001974"/>
    </source>
</evidence>
<dbReference type="InterPro" id="IPR012132">
    <property type="entry name" value="GMC_OxRdtase"/>
</dbReference>
<dbReference type="NCBIfam" id="NF002550">
    <property type="entry name" value="PRK02106.1"/>
    <property type="match status" value="1"/>
</dbReference>
<dbReference type="EMBL" id="CP003060">
    <property type="protein sequence ID" value="AEP31497.1"/>
    <property type="molecule type" value="Genomic_DNA"/>
</dbReference>
<keyword evidence="3" id="KW-0285">Flavoprotein</keyword>
<dbReference type="InterPro" id="IPR007867">
    <property type="entry name" value="GMC_OxRtase_C"/>
</dbReference>
<dbReference type="PANTHER" id="PTHR11552">
    <property type="entry name" value="GLUCOSE-METHANOL-CHOLINE GMC OXIDOREDUCTASE"/>
    <property type="match status" value="1"/>
</dbReference>
<dbReference type="PROSITE" id="PS00624">
    <property type="entry name" value="GMC_OXRED_2"/>
    <property type="match status" value="1"/>
</dbReference>
<evidence type="ECO:0000256" key="2">
    <source>
        <dbReference type="ARBA" id="ARBA00010790"/>
    </source>
</evidence>
<dbReference type="InterPro" id="IPR000172">
    <property type="entry name" value="GMC_OxRdtase_N"/>
</dbReference>
<keyword evidence="8" id="KW-1185">Reference proteome</keyword>
<dbReference type="RefSeq" id="WP_014110368.1">
    <property type="nucleotide sequence ID" value="NC_016041.1"/>
</dbReference>
<keyword evidence="4 5" id="KW-0274">FAD</keyword>
<dbReference type="Gene3D" id="3.30.560.10">
    <property type="entry name" value="Glucose Oxidase, domain 3"/>
    <property type="match status" value="1"/>
</dbReference>
<dbReference type="SUPFAM" id="SSF54373">
    <property type="entry name" value="FAD-linked reductases, C-terminal domain"/>
    <property type="match status" value="1"/>
</dbReference>
<dbReference type="GO" id="GO:0016614">
    <property type="term" value="F:oxidoreductase activity, acting on CH-OH group of donors"/>
    <property type="evidence" value="ECO:0007669"/>
    <property type="project" value="InterPro"/>
</dbReference>